<name>A0A3P6TIX1_LITSI</name>
<dbReference type="OMA" id="CCKMACK"/>
<proteinExistence type="predicted"/>
<dbReference type="STRING" id="42156.A0A3P6TIX1"/>
<dbReference type="EMBL" id="UYRX01001064">
    <property type="protein sequence ID" value="VDK87976.1"/>
    <property type="molecule type" value="Genomic_DNA"/>
</dbReference>
<dbReference type="OrthoDB" id="5870816at2759"/>
<dbReference type="Proteomes" id="UP000277928">
    <property type="component" value="Unassembled WGS sequence"/>
</dbReference>
<feature type="non-terminal residue" evidence="1">
    <location>
        <position position="1"/>
    </location>
</feature>
<protein>
    <submittedName>
        <fullName evidence="1">Uncharacterized protein</fullName>
    </submittedName>
</protein>
<evidence type="ECO:0000313" key="1">
    <source>
        <dbReference type="EMBL" id="VDK87976.1"/>
    </source>
</evidence>
<sequence length="253" mass="27737">HFFTTSAKEMRSTWAIATITLFLLVVVGRSNATLKNRTGEGHRYYWGQPYELPQWQAQGWAPQQNLMQPQTGGWAVPPGGMPMPGWGVPSPMQPTRPPFLWTLFDDRNVCTLDASILVVLENDESAASAGLNVNAQLPSSYYGSDLSSNAVRMPCANIATTSSQACTSCCKMACKHYAINTRDVHGFLINSTRLIAGQFPDITLPPFQRMKRQGSIPPLILPPLPPVSCVCCGPRRFLTNWSSSAPNPPSQPM</sequence>
<dbReference type="AlphaFoldDB" id="A0A3P6TIX1"/>
<accession>A0A3P6TIX1</accession>
<organism evidence="1 2">
    <name type="scientific">Litomosoides sigmodontis</name>
    <name type="common">Filarial nematode worm</name>
    <dbReference type="NCBI Taxonomy" id="42156"/>
    <lineage>
        <taxon>Eukaryota</taxon>
        <taxon>Metazoa</taxon>
        <taxon>Ecdysozoa</taxon>
        <taxon>Nematoda</taxon>
        <taxon>Chromadorea</taxon>
        <taxon>Rhabditida</taxon>
        <taxon>Spirurina</taxon>
        <taxon>Spiruromorpha</taxon>
        <taxon>Filarioidea</taxon>
        <taxon>Onchocercidae</taxon>
        <taxon>Litomosoides</taxon>
    </lineage>
</organism>
<gene>
    <name evidence="1" type="ORF">NLS_LOCUS8433</name>
</gene>
<evidence type="ECO:0000313" key="2">
    <source>
        <dbReference type="Proteomes" id="UP000277928"/>
    </source>
</evidence>
<reference evidence="1 2" key="1">
    <citation type="submission" date="2018-08" db="EMBL/GenBank/DDBJ databases">
        <authorList>
            <person name="Laetsch R D."/>
            <person name="Stevens L."/>
            <person name="Kumar S."/>
            <person name="Blaxter L. M."/>
        </authorList>
    </citation>
    <scope>NUCLEOTIDE SEQUENCE [LARGE SCALE GENOMIC DNA]</scope>
</reference>
<keyword evidence="2" id="KW-1185">Reference proteome</keyword>